<dbReference type="OrthoDB" id="3647959at2"/>
<organism evidence="1 2">
    <name type="scientific">Micromonospora rifamycinica</name>
    <dbReference type="NCBI Taxonomy" id="291594"/>
    <lineage>
        <taxon>Bacteria</taxon>
        <taxon>Bacillati</taxon>
        <taxon>Actinomycetota</taxon>
        <taxon>Actinomycetes</taxon>
        <taxon>Micromonosporales</taxon>
        <taxon>Micromonosporaceae</taxon>
        <taxon>Micromonospora</taxon>
    </lineage>
</organism>
<evidence type="ECO:0000313" key="2">
    <source>
        <dbReference type="Proteomes" id="UP000198226"/>
    </source>
</evidence>
<dbReference type="AlphaFoldDB" id="A0A1C5KE27"/>
<name>A0A1C5KE27_9ACTN</name>
<evidence type="ECO:0000313" key="1">
    <source>
        <dbReference type="EMBL" id="SCG80891.1"/>
    </source>
</evidence>
<dbReference type="RefSeq" id="WP_089004186.1">
    <property type="nucleotide sequence ID" value="NZ_LRMV01000037.1"/>
</dbReference>
<dbReference type="EMBL" id="LT607752">
    <property type="protein sequence ID" value="SCG80891.1"/>
    <property type="molecule type" value="Genomic_DNA"/>
</dbReference>
<proteinExistence type="predicted"/>
<reference evidence="2" key="1">
    <citation type="submission" date="2016-06" db="EMBL/GenBank/DDBJ databases">
        <authorList>
            <person name="Varghese N."/>
            <person name="Submissions Spin"/>
        </authorList>
    </citation>
    <scope>NUCLEOTIDE SEQUENCE [LARGE SCALE GENOMIC DNA]</scope>
    <source>
        <strain evidence="2">DSM 44983</strain>
    </source>
</reference>
<keyword evidence="2" id="KW-1185">Reference proteome</keyword>
<gene>
    <name evidence="1" type="ORF">GA0070623_5259</name>
</gene>
<protein>
    <submittedName>
        <fullName evidence="1">Uncharacterized protein</fullName>
    </submittedName>
</protein>
<sequence>MTTPSSSHLADDLMRLLSAAPGRPPDVNALCDLGGWERVAAEGAAMADSPVLTPLVALLARDIAKPENRTRAHAPAFSAIATAVAQTQNPAVFADSLNILLSCPAALGVFQNHLAVDLEEIVRDYCKLRDPTPQAAQRAADALEALTRINLADDDPPFALLALLKRFDAPAPKPLATAVIRAVGTAVDHWPHTTSLSRVIRLVAGLDKPDALVEPNLDPEDVASDAAWALAGIELVSALRAADLAEVAAHLEGSAVYLRTARENYEREDADVLLTVVELLLSLIQQSGVPPTVTSLGTSHLQPEALENLAERVRRINVASVGLNHWYGDPKRAALSAWSRFADDLGRLRLEFDRNSFYKAAVVVDHLLQIYMGSRSVEVVRHGNDVDGLLSLVQPIIETGFARTAGLLSNLEDHTQELEQQVGASTAADQRLILSEQLEAARAVLAAARSHALGGGGQGKGDGGTADTPLPPPLNQLVSTGSIGANELATLSPAALHEIARAVDNRTIGRHSFNLVEAGVFSKIRSALASSPDYRDEVATTVDELLRIVIRFVTTRTNRQSDRFPYLFNPAAKEDAIHHDLDGYLTQSDLGSTVEYEVQHVAGGRIDLRLKFDGFAIHIEMKVDSTKVPMTDKTAYLKQAAAYQGTDVRIGFLVALRHKAFDPTGPAPHLSELIGHTTFDIKGDPIPRHIITVQMPGSRTKPSHMR</sequence>
<dbReference type="Proteomes" id="UP000198226">
    <property type="component" value="Chromosome I"/>
</dbReference>
<accession>A0A1C5KE27</accession>